<name>A0ABN2LCJ5_9MICO</name>
<organism evidence="1 2">
    <name type="scientific">Nostocoides veronense</name>
    <dbReference type="NCBI Taxonomy" id="330836"/>
    <lineage>
        <taxon>Bacteria</taxon>
        <taxon>Bacillati</taxon>
        <taxon>Actinomycetota</taxon>
        <taxon>Actinomycetes</taxon>
        <taxon>Micrococcales</taxon>
        <taxon>Intrasporangiaceae</taxon>
        <taxon>Nostocoides</taxon>
    </lineage>
</organism>
<comment type="caution">
    <text evidence="1">The sequence shown here is derived from an EMBL/GenBank/DDBJ whole genome shotgun (WGS) entry which is preliminary data.</text>
</comment>
<dbReference type="Proteomes" id="UP001499938">
    <property type="component" value="Unassembled WGS sequence"/>
</dbReference>
<dbReference type="RefSeq" id="WP_344081141.1">
    <property type="nucleotide sequence ID" value="NZ_BAAAPO010000010.1"/>
</dbReference>
<gene>
    <name evidence="1" type="ORF">GCM10009811_06160</name>
</gene>
<evidence type="ECO:0000313" key="2">
    <source>
        <dbReference type="Proteomes" id="UP001499938"/>
    </source>
</evidence>
<sequence>MDRNQPTRGTDAIARLAAALDAAIEADAGDQDQATTDPPTDLAAALDAAMKETDR</sequence>
<accession>A0ABN2LCJ5</accession>
<dbReference type="EMBL" id="BAAAPO010000010">
    <property type="protein sequence ID" value="GAA1783561.1"/>
    <property type="molecule type" value="Genomic_DNA"/>
</dbReference>
<reference evidence="1 2" key="1">
    <citation type="journal article" date="2019" name="Int. J. Syst. Evol. Microbiol.">
        <title>The Global Catalogue of Microorganisms (GCM) 10K type strain sequencing project: providing services to taxonomists for standard genome sequencing and annotation.</title>
        <authorList>
            <consortium name="The Broad Institute Genomics Platform"/>
            <consortium name="The Broad Institute Genome Sequencing Center for Infectious Disease"/>
            <person name="Wu L."/>
            <person name="Ma J."/>
        </authorList>
    </citation>
    <scope>NUCLEOTIDE SEQUENCE [LARGE SCALE GENOMIC DNA]</scope>
    <source>
        <strain evidence="1 2">JCM 15592</strain>
    </source>
</reference>
<proteinExistence type="predicted"/>
<protein>
    <submittedName>
        <fullName evidence="1">Uncharacterized protein</fullName>
    </submittedName>
</protein>
<evidence type="ECO:0000313" key="1">
    <source>
        <dbReference type="EMBL" id="GAA1783561.1"/>
    </source>
</evidence>
<keyword evidence="2" id="KW-1185">Reference proteome</keyword>